<dbReference type="AlphaFoldDB" id="A0A183F6T4"/>
<evidence type="ECO:0000313" key="3">
    <source>
        <dbReference type="Proteomes" id="UP000050761"/>
    </source>
</evidence>
<reference evidence="2 3" key="1">
    <citation type="submission" date="2018-11" db="EMBL/GenBank/DDBJ databases">
        <authorList>
            <consortium name="Pathogen Informatics"/>
        </authorList>
    </citation>
    <scope>NUCLEOTIDE SEQUENCE [LARGE SCALE GENOMIC DNA]</scope>
</reference>
<dbReference type="EMBL" id="UZAH01002360">
    <property type="protein sequence ID" value="VDO21857.1"/>
    <property type="molecule type" value="Genomic_DNA"/>
</dbReference>
<evidence type="ECO:0000313" key="4">
    <source>
        <dbReference type="WBParaSite" id="HPBE_0000187601-mRNA-1"/>
    </source>
</evidence>
<sequence>MFALSAALGFILVNVFAQDEYCTLKHSYREFYQKFHHAVNSGLIWSLALEDEAKLEATHPGNRANNGSLYIKIEKQKKFLKEDQRHLIRKVYDVIQLSKEDLAKVKTLPHGSYVGRNGLYDTDGVDADNLKVVCLYRQSS</sequence>
<organism evidence="3 4">
    <name type="scientific">Heligmosomoides polygyrus</name>
    <name type="common">Parasitic roundworm</name>
    <dbReference type="NCBI Taxonomy" id="6339"/>
    <lineage>
        <taxon>Eukaryota</taxon>
        <taxon>Metazoa</taxon>
        <taxon>Ecdysozoa</taxon>
        <taxon>Nematoda</taxon>
        <taxon>Chromadorea</taxon>
        <taxon>Rhabditida</taxon>
        <taxon>Rhabditina</taxon>
        <taxon>Rhabditomorpha</taxon>
        <taxon>Strongyloidea</taxon>
        <taxon>Heligmosomidae</taxon>
        <taxon>Heligmosomoides</taxon>
    </lineage>
</organism>
<gene>
    <name evidence="2" type="ORF">HPBE_LOCUS1877</name>
</gene>
<dbReference type="WBParaSite" id="HPBE_0000187601-mRNA-1">
    <property type="protein sequence ID" value="HPBE_0000187601-mRNA-1"/>
    <property type="gene ID" value="HPBE_0000187601"/>
</dbReference>
<proteinExistence type="predicted"/>
<reference evidence="4" key="2">
    <citation type="submission" date="2019-09" db="UniProtKB">
        <authorList>
            <consortium name="WormBaseParasite"/>
        </authorList>
    </citation>
    <scope>IDENTIFICATION</scope>
</reference>
<dbReference type="Proteomes" id="UP000050761">
    <property type="component" value="Unassembled WGS sequence"/>
</dbReference>
<evidence type="ECO:0000256" key="1">
    <source>
        <dbReference type="SAM" id="SignalP"/>
    </source>
</evidence>
<evidence type="ECO:0000313" key="2">
    <source>
        <dbReference type="EMBL" id="VDO21857.1"/>
    </source>
</evidence>
<keyword evidence="1" id="KW-0732">Signal</keyword>
<accession>A0A183F6T4</accession>
<accession>A0A3P7UIW6</accession>
<feature type="signal peptide" evidence="1">
    <location>
        <begin position="1"/>
        <end position="17"/>
    </location>
</feature>
<protein>
    <submittedName>
        <fullName evidence="4">Inhibitor_I29 domain-containing protein</fullName>
    </submittedName>
</protein>
<name>A0A183F6T4_HELPZ</name>
<feature type="chain" id="PRO_5044551278" evidence="1">
    <location>
        <begin position="18"/>
        <end position="140"/>
    </location>
</feature>
<keyword evidence="3" id="KW-1185">Reference proteome</keyword>